<feature type="signal peptide" evidence="17">
    <location>
        <begin position="1"/>
        <end position="18"/>
    </location>
</feature>
<dbReference type="GeneTree" id="ENSGT00940000155443"/>
<dbReference type="InterPro" id="IPR001762">
    <property type="entry name" value="Disintegrin_dom"/>
</dbReference>
<evidence type="ECO:0000313" key="21">
    <source>
        <dbReference type="Proteomes" id="UP000261560"/>
    </source>
</evidence>
<feature type="active site" evidence="14">
    <location>
        <position position="420"/>
    </location>
</feature>
<evidence type="ECO:0000256" key="8">
    <source>
        <dbReference type="ARBA" id="ARBA00022833"/>
    </source>
</evidence>
<evidence type="ECO:0000313" key="20">
    <source>
        <dbReference type="Ensembl" id="ENSOMEP00000006792.1"/>
    </source>
</evidence>
<dbReference type="SUPFAM" id="SSF57552">
    <property type="entry name" value="Blood coagulation inhibitor (disintegrin)"/>
    <property type="match status" value="1"/>
</dbReference>
<evidence type="ECO:0000256" key="16">
    <source>
        <dbReference type="SAM" id="Phobius"/>
    </source>
</evidence>
<evidence type="ECO:0000256" key="15">
    <source>
        <dbReference type="SAM" id="MobiDB-lite"/>
    </source>
</evidence>
<dbReference type="RefSeq" id="XP_024133495.1">
    <property type="nucleotide sequence ID" value="XM_024277727.2"/>
</dbReference>
<feature type="region of interest" description="Disordered" evidence="15">
    <location>
        <begin position="774"/>
        <end position="828"/>
    </location>
</feature>
<feature type="domain" description="Disintegrin" evidence="18">
    <location>
        <begin position="489"/>
        <end position="577"/>
    </location>
</feature>
<dbReference type="PANTHER" id="PTHR45702">
    <property type="entry name" value="ADAM10/ADAM17 METALLOPEPTIDASE FAMILY MEMBER"/>
    <property type="match status" value="1"/>
</dbReference>
<dbReference type="GO" id="GO:0006509">
    <property type="term" value="P:membrane protein ectodomain proteolysis"/>
    <property type="evidence" value="ECO:0007669"/>
    <property type="project" value="TreeGrafter"/>
</dbReference>
<dbReference type="InterPro" id="IPR032029">
    <property type="entry name" value="ADAM17_MPD"/>
</dbReference>
<dbReference type="PROSITE" id="PS50214">
    <property type="entry name" value="DISINTEGRIN_2"/>
    <property type="match status" value="1"/>
</dbReference>
<evidence type="ECO:0000256" key="12">
    <source>
        <dbReference type="ARBA" id="ARBA00023136"/>
    </source>
</evidence>
<dbReference type="InterPro" id="IPR001590">
    <property type="entry name" value="Peptidase_M12B"/>
</dbReference>
<dbReference type="Gene3D" id="4.10.70.10">
    <property type="entry name" value="Disintegrin domain"/>
    <property type="match status" value="1"/>
</dbReference>
<dbReference type="GO" id="GO:0046872">
    <property type="term" value="F:metal ion binding"/>
    <property type="evidence" value="ECO:0007669"/>
    <property type="project" value="UniProtKB-KW"/>
</dbReference>
<dbReference type="KEGG" id="oml:112149788"/>
<feature type="binding site" evidence="14">
    <location>
        <position position="419"/>
    </location>
    <ligand>
        <name>Zn(2+)</name>
        <dbReference type="ChEBI" id="CHEBI:29105"/>
        <note>catalytic</note>
    </ligand>
</feature>
<comment type="caution">
    <text evidence="14">Lacks conserved residue(s) required for the propagation of feature annotation.</text>
</comment>
<dbReference type="CDD" id="cd14246">
    <property type="entry name" value="ADAM17_MPD"/>
    <property type="match status" value="1"/>
</dbReference>
<proteinExistence type="predicted"/>
<keyword evidence="13" id="KW-1015">Disulfide bond</keyword>
<keyword evidence="9" id="KW-0914">Notch signaling pathway</keyword>
<reference evidence="20" key="2">
    <citation type="submission" date="2025-09" db="UniProtKB">
        <authorList>
            <consortium name="Ensembl"/>
        </authorList>
    </citation>
    <scope>IDENTIFICATION</scope>
</reference>
<keyword evidence="4 16" id="KW-0812">Transmembrane</keyword>
<dbReference type="InterPro" id="IPR024079">
    <property type="entry name" value="MetalloPept_cat_dom_sf"/>
</dbReference>
<comment type="subcellular location">
    <subcellularLocation>
        <location evidence="2">Membrane</location>
        <topology evidence="2">Single-pass type I membrane protein</topology>
    </subcellularLocation>
</comment>
<keyword evidence="21" id="KW-1185">Reference proteome</keyword>
<evidence type="ECO:0000256" key="14">
    <source>
        <dbReference type="PROSITE-ProRule" id="PRU00276"/>
    </source>
</evidence>
<evidence type="ECO:0000259" key="18">
    <source>
        <dbReference type="PROSITE" id="PS50214"/>
    </source>
</evidence>
<evidence type="ECO:0000256" key="7">
    <source>
        <dbReference type="ARBA" id="ARBA00022801"/>
    </source>
</evidence>
<evidence type="ECO:0000256" key="2">
    <source>
        <dbReference type="ARBA" id="ARBA00004479"/>
    </source>
</evidence>
<dbReference type="Gene3D" id="3.40.390.10">
    <property type="entry name" value="Collagenase (Catalytic Domain)"/>
    <property type="match status" value="1"/>
</dbReference>
<dbReference type="STRING" id="30732.ENSOMEP00000006792"/>
<dbReference type="PaxDb" id="30732-ENSOMEP00000006792"/>
<evidence type="ECO:0000256" key="4">
    <source>
        <dbReference type="ARBA" id="ARBA00022692"/>
    </source>
</evidence>
<feature type="binding site" evidence="14">
    <location>
        <position position="429"/>
    </location>
    <ligand>
        <name>Zn(2+)</name>
        <dbReference type="ChEBI" id="CHEBI:29105"/>
        <note>catalytic</note>
    </ligand>
</feature>
<feature type="domain" description="Peptidase M12B" evidence="19">
    <location>
        <begin position="233"/>
        <end position="488"/>
    </location>
</feature>
<dbReference type="PROSITE" id="PS50215">
    <property type="entry name" value="ADAM_MEPRO"/>
    <property type="match status" value="1"/>
</dbReference>
<keyword evidence="10 16" id="KW-1133">Transmembrane helix</keyword>
<dbReference type="Ensembl" id="ENSOMET00000005203.1">
    <property type="protein sequence ID" value="ENSOMEP00000006792.1"/>
    <property type="gene ID" value="ENSOMEG00000007900.1"/>
</dbReference>
<dbReference type="GeneID" id="112149788"/>
<dbReference type="CTD" id="324142"/>
<dbReference type="Pfam" id="PF13574">
    <property type="entry name" value="Reprolysin_2"/>
    <property type="match status" value="1"/>
</dbReference>
<evidence type="ECO:0000256" key="17">
    <source>
        <dbReference type="SAM" id="SignalP"/>
    </source>
</evidence>
<reference evidence="20" key="1">
    <citation type="submission" date="2025-08" db="UniProtKB">
        <authorList>
            <consortium name="Ensembl"/>
        </authorList>
    </citation>
    <scope>IDENTIFICATION</scope>
</reference>
<dbReference type="Gene3D" id="4.10.70.30">
    <property type="match status" value="1"/>
</dbReference>
<evidence type="ECO:0000256" key="11">
    <source>
        <dbReference type="ARBA" id="ARBA00023049"/>
    </source>
</evidence>
<keyword evidence="7" id="KW-0378">Hydrolase</keyword>
<sequence length="863" mass="96610">MRSLVLMVVFAPCWINGAIKPRSHTEEKEERSPEFNALNSILSDYEVLPLSGLQLHSVRKRDVHTHSHLERLVSFRALNRDFQLYLTTNTDLFTEKFKAVIVDKHGKEKNLDVPLQNFFTGHVVGEENSRVQAHIDGEEFSAHILTNEDEYNIEPLWRFTDSSNDNRLLFYRSEDIKNLSRIASPKVCGYVHAEAKDLLPQSSRRSWGDQDESDIENEHHHREKRQARDHKKNTCPLLLVADYRFYEMMGRGQESVTLNYLIELIDRVDDIYRNTTWDEEYKGYGVQIHQIIINKEPTKLPSGSSSSGWVHYNMKGSPVNGKDVWDVKRLLEQFSADIADNASSVCLAHLFTYQDFDEGTLGLAYVAPSRAQALGGLCSRPYYPSASSKKPSYLNTGLTSTKNYGKTILTKEADLVTTHELGHNFGAEHDPDNIPYCAPSDGEGGKFVMYPIAVSGDHVNNKRFSNCSKISVGKTLRSKAPSCFKVRNSKVCGNSRVEEGEQCDPGLLHLNDDPCCTSDCQFKPTAKCSDINSPCCKNCQFKQRGERCQEPINANCKGISFCTGSSSECPPPENAPDNTVCVDNGRCLKGDCQPFCEAVQGLQSCACNETDNSCKVCCKTKDGSCSPFIQSDDSFLYLRKGKPCTVGFCDGSGKCMKQVQDVIERLWDFIDKLDINTFGKFLADNIVGSVVVFSLIFWIPLSILVHCVDKRLDQQYEESKRVLLYPPSQMVEVCGRAPAAGSRNGEQLRANSASAHRQVSHVLRWSDRAILPTSSTAEPRLGPLISQQQYPGPRPELRHHPGLRRNDANGHHPGGHQRLPPGRGGRFHNRRSLLVGYEVLLRGSDRTEPENKGAVAPPEAGMH</sequence>
<dbReference type="GO" id="GO:0005886">
    <property type="term" value="C:plasma membrane"/>
    <property type="evidence" value="ECO:0007669"/>
    <property type="project" value="TreeGrafter"/>
</dbReference>
<keyword evidence="11" id="KW-0482">Metalloprotease</keyword>
<dbReference type="CDD" id="cd04270">
    <property type="entry name" value="ZnMc_TACE_like"/>
    <property type="match status" value="1"/>
</dbReference>
<keyword evidence="5 14" id="KW-0479">Metal-binding</keyword>
<dbReference type="GO" id="GO:0007219">
    <property type="term" value="P:Notch signaling pathway"/>
    <property type="evidence" value="ECO:0007669"/>
    <property type="project" value="UniProtKB-KW"/>
</dbReference>
<accession>A0A3B3BNR9</accession>
<dbReference type="OrthoDB" id="2131567at2759"/>
<dbReference type="Pfam" id="PF00200">
    <property type="entry name" value="Disintegrin"/>
    <property type="match status" value="1"/>
</dbReference>
<evidence type="ECO:0000256" key="5">
    <source>
        <dbReference type="ARBA" id="ARBA00022723"/>
    </source>
</evidence>
<keyword evidence="6 17" id="KW-0732">Signal</keyword>
<organism evidence="20 21">
    <name type="scientific">Oryzias melastigma</name>
    <name type="common">Marine medaka</name>
    <dbReference type="NCBI Taxonomy" id="30732"/>
    <lineage>
        <taxon>Eukaryota</taxon>
        <taxon>Metazoa</taxon>
        <taxon>Chordata</taxon>
        <taxon>Craniata</taxon>
        <taxon>Vertebrata</taxon>
        <taxon>Euteleostomi</taxon>
        <taxon>Actinopterygii</taxon>
        <taxon>Neopterygii</taxon>
        <taxon>Teleostei</taxon>
        <taxon>Neoteleostei</taxon>
        <taxon>Acanthomorphata</taxon>
        <taxon>Ovalentaria</taxon>
        <taxon>Atherinomorphae</taxon>
        <taxon>Beloniformes</taxon>
        <taxon>Adrianichthyidae</taxon>
        <taxon>Oryziinae</taxon>
        <taxon>Oryzias</taxon>
    </lineage>
</organism>
<keyword evidence="12 16" id="KW-0472">Membrane</keyword>
<keyword evidence="3" id="KW-0645">Protease</keyword>
<evidence type="ECO:0000259" key="19">
    <source>
        <dbReference type="PROSITE" id="PS50215"/>
    </source>
</evidence>
<evidence type="ECO:0000256" key="10">
    <source>
        <dbReference type="ARBA" id="ARBA00022989"/>
    </source>
</evidence>
<keyword evidence="8 14" id="KW-0862">Zinc</keyword>
<dbReference type="Pfam" id="PF16698">
    <property type="entry name" value="ADAM17_MPD"/>
    <property type="match status" value="1"/>
</dbReference>
<dbReference type="Proteomes" id="UP000261560">
    <property type="component" value="Unplaced"/>
</dbReference>
<evidence type="ECO:0000256" key="6">
    <source>
        <dbReference type="ARBA" id="ARBA00022729"/>
    </source>
</evidence>
<evidence type="ECO:0000256" key="3">
    <source>
        <dbReference type="ARBA" id="ARBA00022670"/>
    </source>
</evidence>
<evidence type="ECO:0000256" key="13">
    <source>
        <dbReference type="ARBA" id="ARBA00023157"/>
    </source>
</evidence>
<feature type="transmembrane region" description="Helical" evidence="16">
    <location>
        <begin position="686"/>
        <end position="708"/>
    </location>
</feature>
<dbReference type="PANTHER" id="PTHR45702:SF7">
    <property type="entry name" value="ADAM METALLOPEPTIDASE DOMAIN 17A"/>
    <property type="match status" value="1"/>
</dbReference>
<feature type="binding site" evidence="14">
    <location>
        <position position="423"/>
    </location>
    <ligand>
        <name>Zn(2+)</name>
        <dbReference type="ChEBI" id="CHEBI:29105"/>
        <note>catalytic</note>
    </ligand>
</feature>
<evidence type="ECO:0000256" key="9">
    <source>
        <dbReference type="ARBA" id="ARBA00022976"/>
    </source>
</evidence>
<evidence type="ECO:0000256" key="1">
    <source>
        <dbReference type="ARBA" id="ARBA00001947"/>
    </source>
</evidence>
<dbReference type="GO" id="GO:0004222">
    <property type="term" value="F:metalloendopeptidase activity"/>
    <property type="evidence" value="ECO:0007669"/>
    <property type="project" value="InterPro"/>
</dbReference>
<comment type="cofactor">
    <cofactor evidence="1">
        <name>Zn(2+)</name>
        <dbReference type="ChEBI" id="CHEBI:29105"/>
    </cofactor>
</comment>
<feature type="region of interest" description="Disordered" evidence="15">
    <location>
        <begin position="844"/>
        <end position="863"/>
    </location>
</feature>
<name>A0A3B3BNR9_ORYME</name>
<dbReference type="SMART" id="SM00050">
    <property type="entry name" value="DISIN"/>
    <property type="match status" value="1"/>
</dbReference>
<feature type="chain" id="PRO_5017434553" evidence="17">
    <location>
        <begin position="19"/>
        <end position="863"/>
    </location>
</feature>
<dbReference type="InterPro" id="IPR036436">
    <property type="entry name" value="Disintegrin_dom_sf"/>
</dbReference>
<dbReference type="InterPro" id="IPR034025">
    <property type="entry name" value="ADAM10_ADAM17"/>
</dbReference>
<dbReference type="FunFam" id="4.10.70.10:FF:000003">
    <property type="entry name" value="Disintegrin and metalloproteinase domain-containing protein 17"/>
    <property type="match status" value="1"/>
</dbReference>
<protein>
    <submittedName>
        <fullName evidence="20">ADAM metallopeptidase domain 17a</fullName>
    </submittedName>
</protein>
<dbReference type="AlphaFoldDB" id="A0A3B3BNR9"/>
<dbReference type="FunFam" id="3.40.390.10:FF:000017">
    <property type="entry name" value="Disintegrin and metalloproteinase domain-containing protein 17"/>
    <property type="match status" value="1"/>
</dbReference>
<dbReference type="InterPro" id="IPR051489">
    <property type="entry name" value="ADAM_Metalloproteinase"/>
</dbReference>
<feature type="region of interest" description="Disordered" evidence="15">
    <location>
        <begin position="202"/>
        <end position="229"/>
    </location>
</feature>
<dbReference type="SUPFAM" id="SSF55486">
    <property type="entry name" value="Metalloproteases ('zincins'), catalytic domain"/>
    <property type="match status" value="1"/>
</dbReference>
<feature type="compositionally biased region" description="Basic and acidic residues" evidence="15">
    <location>
        <begin position="795"/>
        <end position="810"/>
    </location>
</feature>